<organism evidence="4 5">
    <name type="scientific">Pichia angusta</name>
    <name type="common">Yeast</name>
    <name type="synonym">Hansenula polymorpha</name>
    <dbReference type="NCBI Taxonomy" id="870730"/>
    <lineage>
        <taxon>Eukaryota</taxon>
        <taxon>Fungi</taxon>
        <taxon>Dikarya</taxon>
        <taxon>Ascomycota</taxon>
        <taxon>Saccharomycotina</taxon>
        <taxon>Pichiomycetes</taxon>
        <taxon>Pichiales</taxon>
        <taxon>Pichiaceae</taxon>
        <taxon>Ogataea</taxon>
    </lineage>
</organism>
<proteinExistence type="predicted"/>
<dbReference type="InterPro" id="IPR007135">
    <property type="entry name" value="Atg3/Atg10"/>
</dbReference>
<evidence type="ECO:0000313" key="5">
    <source>
        <dbReference type="Proteomes" id="UP001197328"/>
    </source>
</evidence>
<gene>
    <name evidence="4" type="ORF">KL940_001922</name>
</gene>
<keyword evidence="2" id="KW-0653">Protein transport</keyword>
<evidence type="ECO:0000256" key="2">
    <source>
        <dbReference type="ARBA" id="ARBA00022927"/>
    </source>
</evidence>
<evidence type="ECO:0000256" key="3">
    <source>
        <dbReference type="ARBA" id="ARBA00023006"/>
    </source>
</evidence>
<dbReference type="Proteomes" id="UP001197328">
    <property type="component" value="Unassembled WGS sequence"/>
</dbReference>
<reference evidence="4 5" key="1">
    <citation type="journal article" date="2021" name="G3 (Bethesda)">
        <title>Genomic diversity, chromosomal rearrangements, and interspecies hybridization in the ogataea polymorpha species complex.</title>
        <authorList>
            <person name="Hanson S.J."/>
            <person name="Cinneide E.O."/>
            <person name="Salzberg L.I."/>
            <person name="Wolfe K.H."/>
            <person name="McGowan J."/>
            <person name="Fitzpatrick D.A."/>
            <person name="Matlin K."/>
        </authorList>
    </citation>
    <scope>NUCLEOTIDE SEQUENCE [LARGE SCALE GENOMIC DNA]</scope>
    <source>
        <strain evidence="4">51-138</strain>
    </source>
</reference>
<keyword evidence="2" id="KW-0813">Transport</keyword>
<evidence type="ECO:0008006" key="6">
    <source>
        <dbReference type="Google" id="ProtNLM"/>
    </source>
</evidence>
<name>A0ABQ7RZ24_PICAN</name>
<keyword evidence="5" id="KW-1185">Reference proteome</keyword>
<evidence type="ECO:0000313" key="4">
    <source>
        <dbReference type="EMBL" id="KAG7850362.1"/>
    </source>
</evidence>
<dbReference type="EMBL" id="JAHLVD010000004">
    <property type="protein sequence ID" value="KAG7850362.1"/>
    <property type="molecule type" value="Genomic_DNA"/>
</dbReference>
<comment type="caution">
    <text evidence="4">The sequence shown here is derived from an EMBL/GenBank/DDBJ whole genome shotgun (WGS) entry which is preliminary data.</text>
</comment>
<evidence type="ECO:0000256" key="1">
    <source>
        <dbReference type="ARBA" id="ARBA00022786"/>
    </source>
</evidence>
<dbReference type="Gene3D" id="3.30.1460.50">
    <property type="match status" value="1"/>
</dbReference>
<protein>
    <recommendedName>
        <fullName evidence="6">Ubiquitin-like-conjugating enzyme ATG10</fullName>
    </recommendedName>
</protein>
<keyword evidence="3" id="KW-0072">Autophagy</keyword>
<accession>A0ABQ7RZ24</accession>
<dbReference type="Pfam" id="PF03987">
    <property type="entry name" value="Autophagy_act_C"/>
    <property type="match status" value="1"/>
</dbReference>
<sequence>MRPRNGPANCNKLVTRDGSLSVDRRVDTAITLVDHPVLGKPFYQLHPCQSAQLLEDAALQGLEALVFWWDFYSSVLI</sequence>
<keyword evidence="1" id="KW-0833">Ubl conjugation pathway</keyword>